<dbReference type="InterPro" id="IPR012337">
    <property type="entry name" value="RNaseH-like_sf"/>
</dbReference>
<keyword evidence="5" id="KW-0539">Nucleus</keyword>
<dbReference type="GO" id="GO:0005634">
    <property type="term" value="C:nucleus"/>
    <property type="evidence" value="ECO:0007669"/>
    <property type="project" value="UniProtKB-SubCell"/>
</dbReference>
<gene>
    <name evidence="7" type="ORF">CJN711_LOCUS27806</name>
    <name evidence="8" type="ORF">WKI299_LOCUS30702</name>
</gene>
<dbReference type="AlphaFoldDB" id="A0A815TXN6"/>
<protein>
    <submittedName>
        <fullName evidence="7">Uncharacterized protein</fullName>
    </submittedName>
</protein>
<accession>A0A815TXN6</accession>
<keyword evidence="3" id="KW-0863">Zinc-finger</keyword>
<evidence type="ECO:0000313" key="9">
    <source>
        <dbReference type="Proteomes" id="UP000663855"/>
    </source>
</evidence>
<organism evidence="7 9">
    <name type="scientific">Rotaria magnacalcarata</name>
    <dbReference type="NCBI Taxonomy" id="392030"/>
    <lineage>
        <taxon>Eukaryota</taxon>
        <taxon>Metazoa</taxon>
        <taxon>Spiralia</taxon>
        <taxon>Gnathifera</taxon>
        <taxon>Rotifera</taxon>
        <taxon>Eurotatoria</taxon>
        <taxon>Bdelloidea</taxon>
        <taxon>Philodinida</taxon>
        <taxon>Philodinidae</taxon>
        <taxon>Rotaria</taxon>
    </lineage>
</organism>
<dbReference type="PANTHER" id="PTHR46481:SF10">
    <property type="entry name" value="ZINC FINGER BED DOMAIN-CONTAINING PROTEIN 39"/>
    <property type="match status" value="1"/>
</dbReference>
<reference evidence="7" key="1">
    <citation type="submission" date="2021-02" db="EMBL/GenBank/DDBJ databases">
        <authorList>
            <person name="Nowell W R."/>
        </authorList>
    </citation>
    <scope>NUCLEOTIDE SEQUENCE</scope>
</reference>
<evidence type="ECO:0000256" key="6">
    <source>
        <dbReference type="SAM" id="MobiDB-lite"/>
    </source>
</evidence>
<keyword evidence="4" id="KW-0862">Zinc</keyword>
<evidence type="ECO:0000256" key="4">
    <source>
        <dbReference type="ARBA" id="ARBA00022833"/>
    </source>
</evidence>
<dbReference type="PANTHER" id="PTHR46481">
    <property type="entry name" value="ZINC FINGER BED DOMAIN-CONTAINING PROTEIN 4"/>
    <property type="match status" value="1"/>
</dbReference>
<dbReference type="EMBL" id="CAJNRF010013943">
    <property type="protein sequence ID" value="CAF2153075.1"/>
    <property type="molecule type" value="Genomic_DNA"/>
</dbReference>
<keyword evidence="2" id="KW-0479">Metal-binding</keyword>
<proteinExistence type="predicted"/>
<comment type="subcellular location">
    <subcellularLocation>
        <location evidence="1">Nucleus</location>
    </subcellularLocation>
</comment>
<evidence type="ECO:0000256" key="2">
    <source>
        <dbReference type="ARBA" id="ARBA00022723"/>
    </source>
</evidence>
<evidence type="ECO:0000313" key="7">
    <source>
        <dbReference type="EMBL" id="CAF1510880.1"/>
    </source>
</evidence>
<evidence type="ECO:0000256" key="5">
    <source>
        <dbReference type="ARBA" id="ARBA00023242"/>
    </source>
</evidence>
<name>A0A815TXN6_9BILA</name>
<evidence type="ECO:0000256" key="1">
    <source>
        <dbReference type="ARBA" id="ARBA00004123"/>
    </source>
</evidence>
<feature type="region of interest" description="Disordered" evidence="6">
    <location>
        <begin position="110"/>
        <end position="130"/>
    </location>
</feature>
<dbReference type="EMBL" id="CAJNOV010013140">
    <property type="protein sequence ID" value="CAF1510880.1"/>
    <property type="molecule type" value="Genomic_DNA"/>
</dbReference>
<evidence type="ECO:0000256" key="3">
    <source>
        <dbReference type="ARBA" id="ARBA00022771"/>
    </source>
</evidence>
<evidence type="ECO:0000313" key="8">
    <source>
        <dbReference type="EMBL" id="CAF2153075.1"/>
    </source>
</evidence>
<dbReference type="GO" id="GO:0008270">
    <property type="term" value="F:zinc ion binding"/>
    <property type="evidence" value="ECO:0007669"/>
    <property type="project" value="UniProtKB-KW"/>
</dbReference>
<dbReference type="InterPro" id="IPR052035">
    <property type="entry name" value="ZnF_BED_domain_contain"/>
</dbReference>
<comment type="caution">
    <text evidence="7">The sequence shown here is derived from an EMBL/GenBank/DDBJ whole genome shotgun (WGS) entry which is preliminary data.</text>
</comment>
<sequence>MNDMLKQFCATAEYISLTLDIWTDRRTRSFFSITGHAIINMEFKSYVLCFLPLYGSHNSEKLLEYYDLTINEFQIQNKLCRIVTDNASNNIKAFENLIIPGFESYFDDDNAPDSNDSGSDQSGDDSYDNAMTDVMSSMNKTLNVIEDSFDTLASKNGLRLPCFAHTLQLVVQDGLKEATCIKQAIVKVSKIAKLAHSSISFAEKLETIGASVPKANKTRWNSQLYTVQKILEIPSVQLNSMLTELKRKDLCLGLRDLSMLNEFVSLLTLIGEATTATQAEHSPSISLVGPSIVSIYYDLINERNNVTYTTTFCNALLSSLIARFGGLLKSLNIEFDMPVQKKGTYDLYEDPIFLVSSFLDGKFKLKWITESGLPEEEKVDVCTKIKNLVFDHCVLLANVANDVIVAETHEETEEEVISISNSKRKKVVFLS</sequence>
<dbReference type="Proteomes" id="UP000663855">
    <property type="component" value="Unassembled WGS sequence"/>
</dbReference>
<dbReference type="SUPFAM" id="SSF53098">
    <property type="entry name" value="Ribonuclease H-like"/>
    <property type="match status" value="1"/>
</dbReference>
<dbReference type="Proteomes" id="UP000663856">
    <property type="component" value="Unassembled WGS sequence"/>
</dbReference>